<evidence type="ECO:0000313" key="1">
    <source>
        <dbReference type="EMBL" id="RBQ11719.1"/>
    </source>
</evidence>
<evidence type="ECO:0000313" key="2">
    <source>
        <dbReference type="Proteomes" id="UP000252081"/>
    </source>
</evidence>
<reference evidence="1 2" key="1">
    <citation type="submission" date="2018-07" db="EMBL/GenBank/DDBJ databases">
        <title>A draft genome of a endophytic bacteria, a new species of Pedobacter.</title>
        <authorList>
            <person name="Zhang Z.D."/>
            <person name="Chen Z.J."/>
        </authorList>
    </citation>
    <scope>NUCLEOTIDE SEQUENCE [LARGE SCALE GENOMIC DNA]</scope>
    <source>
        <strain evidence="1 2">RS10</strain>
    </source>
</reference>
<dbReference type="EMBL" id="QNQU01000001">
    <property type="protein sequence ID" value="RBQ11719.1"/>
    <property type="molecule type" value="Genomic_DNA"/>
</dbReference>
<comment type="caution">
    <text evidence="1">The sequence shown here is derived from an EMBL/GenBank/DDBJ whole genome shotgun (WGS) entry which is preliminary data.</text>
</comment>
<accession>A0A366LDY7</accession>
<dbReference type="AlphaFoldDB" id="A0A366LDY7"/>
<name>A0A366LDY7_9SPHI</name>
<dbReference type="Proteomes" id="UP000252081">
    <property type="component" value="Unassembled WGS sequence"/>
</dbReference>
<keyword evidence="2" id="KW-1185">Reference proteome</keyword>
<proteinExistence type="predicted"/>
<gene>
    <name evidence="1" type="ORF">DRW42_00100</name>
</gene>
<sequence>MAPGEQVDIEIKDLDYTTEPISKRKAFSEPYIPVEFSNAEIDEHNKHRLEYFYSLQKILTEKGLI</sequence>
<organism evidence="1 2">
    <name type="scientific">Pedobacter miscanthi</name>
    <dbReference type="NCBI Taxonomy" id="2259170"/>
    <lineage>
        <taxon>Bacteria</taxon>
        <taxon>Pseudomonadati</taxon>
        <taxon>Bacteroidota</taxon>
        <taxon>Sphingobacteriia</taxon>
        <taxon>Sphingobacteriales</taxon>
        <taxon>Sphingobacteriaceae</taxon>
        <taxon>Pedobacter</taxon>
    </lineage>
</organism>
<protein>
    <submittedName>
        <fullName evidence="1">Uncharacterized protein</fullName>
    </submittedName>
</protein>